<evidence type="ECO:0000256" key="5">
    <source>
        <dbReference type="SAM" id="SignalP"/>
    </source>
</evidence>
<keyword evidence="4" id="KW-0812">Transmembrane</keyword>
<keyword evidence="8" id="KW-1185">Reference proteome</keyword>
<dbReference type="Gene3D" id="2.30.30.40">
    <property type="entry name" value="SH3 Domains"/>
    <property type="match status" value="1"/>
</dbReference>
<feature type="repeat" description="TPR" evidence="3">
    <location>
        <begin position="54"/>
        <end position="87"/>
    </location>
</feature>
<dbReference type="InterPro" id="IPR013105">
    <property type="entry name" value="TPR_2"/>
</dbReference>
<dbReference type="RefSeq" id="WP_194508633.1">
    <property type="nucleotide sequence ID" value="NZ_JADILU010000005.1"/>
</dbReference>
<dbReference type="Proteomes" id="UP001597548">
    <property type="component" value="Unassembled WGS sequence"/>
</dbReference>
<gene>
    <name evidence="7" type="ORF">ACFS29_05820</name>
</gene>
<dbReference type="Pfam" id="PF08239">
    <property type="entry name" value="SH3_3"/>
    <property type="match status" value="1"/>
</dbReference>
<organism evidence="7 8">
    <name type="scientific">Psychroserpens luteus</name>
    <dbReference type="NCBI Taxonomy" id="1434066"/>
    <lineage>
        <taxon>Bacteria</taxon>
        <taxon>Pseudomonadati</taxon>
        <taxon>Bacteroidota</taxon>
        <taxon>Flavobacteriia</taxon>
        <taxon>Flavobacteriales</taxon>
        <taxon>Flavobacteriaceae</taxon>
        <taxon>Psychroserpens</taxon>
    </lineage>
</organism>
<proteinExistence type="predicted"/>
<feature type="domain" description="SH3b" evidence="6">
    <location>
        <begin position="201"/>
        <end position="246"/>
    </location>
</feature>
<dbReference type="InterPro" id="IPR019734">
    <property type="entry name" value="TPR_rpt"/>
</dbReference>
<feature type="transmembrane region" description="Helical" evidence="4">
    <location>
        <begin position="158"/>
        <end position="178"/>
    </location>
</feature>
<sequence>MKKIFYIFVCLLSTLSFGQNEKVFEQANTLYNDGNYTEALSKYTSILDQGEHSAELYFNIANAHYKLNHVAPSIYYYEKALLLKPNDKDILNNIAYAKNMTIDDIEIVPEVGFSRLIKKATNTMVFDNWAKLSVALVVLFVLLFLMYYFSQSTSKKRLAFITSLSSLILAFIALAFAYNSYELDQKNQIAIVFAQESQIKNEPNLRSAEAFKLHEGTKVQVIDTVPNWKKIKLEDGKTGWVIEDDIKIVTDF</sequence>
<dbReference type="InterPro" id="IPR003646">
    <property type="entry name" value="SH3-like_bac-type"/>
</dbReference>
<keyword evidence="4" id="KW-0472">Membrane</keyword>
<keyword evidence="1" id="KW-0677">Repeat</keyword>
<evidence type="ECO:0000256" key="4">
    <source>
        <dbReference type="SAM" id="Phobius"/>
    </source>
</evidence>
<dbReference type="SUPFAM" id="SSF48452">
    <property type="entry name" value="TPR-like"/>
    <property type="match status" value="1"/>
</dbReference>
<evidence type="ECO:0000256" key="1">
    <source>
        <dbReference type="ARBA" id="ARBA00022737"/>
    </source>
</evidence>
<feature type="chain" id="PRO_5047384471" evidence="5">
    <location>
        <begin position="19"/>
        <end position="252"/>
    </location>
</feature>
<dbReference type="EMBL" id="JBHUOS010000002">
    <property type="protein sequence ID" value="MFD2915147.1"/>
    <property type="molecule type" value="Genomic_DNA"/>
</dbReference>
<evidence type="ECO:0000259" key="6">
    <source>
        <dbReference type="Pfam" id="PF08239"/>
    </source>
</evidence>
<evidence type="ECO:0000313" key="7">
    <source>
        <dbReference type="EMBL" id="MFD2915147.1"/>
    </source>
</evidence>
<dbReference type="InterPro" id="IPR011990">
    <property type="entry name" value="TPR-like_helical_dom_sf"/>
</dbReference>
<name>A0ABW5ZRD5_9FLAO</name>
<evidence type="ECO:0000256" key="2">
    <source>
        <dbReference type="ARBA" id="ARBA00022803"/>
    </source>
</evidence>
<comment type="caution">
    <text evidence="7">The sequence shown here is derived from an EMBL/GenBank/DDBJ whole genome shotgun (WGS) entry which is preliminary data.</text>
</comment>
<protein>
    <submittedName>
        <fullName evidence="7">Tetratricopeptide repeat protein</fullName>
    </submittedName>
</protein>
<accession>A0ABW5ZRD5</accession>
<evidence type="ECO:0000313" key="8">
    <source>
        <dbReference type="Proteomes" id="UP001597548"/>
    </source>
</evidence>
<dbReference type="PROSITE" id="PS50005">
    <property type="entry name" value="TPR"/>
    <property type="match status" value="1"/>
</dbReference>
<feature type="transmembrane region" description="Helical" evidence="4">
    <location>
        <begin position="129"/>
        <end position="149"/>
    </location>
</feature>
<keyword evidence="4" id="KW-1133">Transmembrane helix</keyword>
<keyword evidence="2 3" id="KW-0802">TPR repeat</keyword>
<evidence type="ECO:0000256" key="3">
    <source>
        <dbReference type="PROSITE-ProRule" id="PRU00339"/>
    </source>
</evidence>
<reference evidence="8" key="1">
    <citation type="journal article" date="2019" name="Int. J. Syst. Evol. Microbiol.">
        <title>The Global Catalogue of Microorganisms (GCM) 10K type strain sequencing project: providing services to taxonomists for standard genome sequencing and annotation.</title>
        <authorList>
            <consortium name="The Broad Institute Genomics Platform"/>
            <consortium name="The Broad Institute Genome Sequencing Center for Infectious Disease"/>
            <person name="Wu L."/>
            <person name="Ma J."/>
        </authorList>
    </citation>
    <scope>NUCLEOTIDE SEQUENCE [LARGE SCALE GENOMIC DNA]</scope>
    <source>
        <strain evidence="8">KCTC 32514</strain>
    </source>
</reference>
<dbReference type="Pfam" id="PF07719">
    <property type="entry name" value="TPR_2"/>
    <property type="match status" value="1"/>
</dbReference>
<feature type="signal peptide" evidence="5">
    <location>
        <begin position="1"/>
        <end position="18"/>
    </location>
</feature>
<keyword evidence="5" id="KW-0732">Signal</keyword>
<dbReference type="SMART" id="SM00028">
    <property type="entry name" value="TPR"/>
    <property type="match status" value="2"/>
</dbReference>
<dbReference type="Gene3D" id="1.25.40.10">
    <property type="entry name" value="Tetratricopeptide repeat domain"/>
    <property type="match status" value="1"/>
</dbReference>